<feature type="compositionally biased region" description="Basic and acidic residues" evidence="1">
    <location>
        <begin position="364"/>
        <end position="402"/>
    </location>
</feature>
<feature type="compositionally biased region" description="Basic and acidic residues" evidence="1">
    <location>
        <begin position="337"/>
        <end position="356"/>
    </location>
</feature>
<evidence type="ECO:0000256" key="1">
    <source>
        <dbReference type="SAM" id="MobiDB-lite"/>
    </source>
</evidence>
<name>A0A8S9IM99_BRACR</name>
<protein>
    <submittedName>
        <fullName evidence="2">Uncharacterized protein</fullName>
    </submittedName>
</protein>
<organism evidence="2 3">
    <name type="scientific">Brassica cretica</name>
    <name type="common">Mustard</name>
    <dbReference type="NCBI Taxonomy" id="69181"/>
    <lineage>
        <taxon>Eukaryota</taxon>
        <taxon>Viridiplantae</taxon>
        <taxon>Streptophyta</taxon>
        <taxon>Embryophyta</taxon>
        <taxon>Tracheophyta</taxon>
        <taxon>Spermatophyta</taxon>
        <taxon>Magnoliopsida</taxon>
        <taxon>eudicotyledons</taxon>
        <taxon>Gunneridae</taxon>
        <taxon>Pentapetalae</taxon>
        <taxon>rosids</taxon>
        <taxon>malvids</taxon>
        <taxon>Brassicales</taxon>
        <taxon>Brassicaceae</taxon>
        <taxon>Brassiceae</taxon>
        <taxon>Brassica</taxon>
    </lineage>
</organism>
<proteinExistence type="predicted"/>
<feature type="region of interest" description="Disordered" evidence="1">
    <location>
        <begin position="334"/>
        <end position="402"/>
    </location>
</feature>
<reference evidence="2" key="1">
    <citation type="submission" date="2019-12" db="EMBL/GenBank/DDBJ databases">
        <title>Genome sequencing and annotation of Brassica cretica.</title>
        <authorList>
            <person name="Studholme D.J."/>
            <person name="Sarris P.F."/>
        </authorList>
    </citation>
    <scope>NUCLEOTIDE SEQUENCE</scope>
    <source>
        <strain evidence="2">PFS-001/15</strain>
        <tissue evidence="2">Leaf</tissue>
    </source>
</reference>
<dbReference type="Proteomes" id="UP000712281">
    <property type="component" value="Unassembled WGS sequence"/>
</dbReference>
<sequence>MPADSRTIRKSTREESIDTLQAASIDSVNQASNDTIQLVSDNTVHRGTVHLPSIETVHPASIDTVHPASIDNVHPASIDTVHPASIDTVHPTLNDIVHPASIDTVHRDNIHCYTVHQKIEVLILKVDDNGMLKDEEGRTRNSAGQLINAHGAVILDVIAEMNDFDLSREWYDWVGQDPFQGLPHQDPRNHIEELEDLVSRSEQNEVWDDIERAFLHKFFDDAEATREKEKNDKWDRFLASLDAEYMILVLLLDDIMAKRDEQHVFGELSRIEEAGTKDPTSTSIDNLISTSTDITTLTSTDIMTSASIDVTTSSSTDDVDREVTMEELEEWLEDMDQNSKKKPDDDQHTSRGDLDTSKASTGRHQPDDIDRQPLHIIDLHPPDVDRHRQPFIDRHHPPNIDQ</sequence>
<evidence type="ECO:0000313" key="2">
    <source>
        <dbReference type="EMBL" id="KAF2569947.1"/>
    </source>
</evidence>
<evidence type="ECO:0000313" key="3">
    <source>
        <dbReference type="Proteomes" id="UP000712281"/>
    </source>
</evidence>
<accession>A0A8S9IM99</accession>
<dbReference type="AlphaFoldDB" id="A0A8S9IM99"/>
<dbReference type="EMBL" id="QGKW02001911">
    <property type="protein sequence ID" value="KAF2569947.1"/>
    <property type="molecule type" value="Genomic_DNA"/>
</dbReference>
<comment type="caution">
    <text evidence="2">The sequence shown here is derived from an EMBL/GenBank/DDBJ whole genome shotgun (WGS) entry which is preliminary data.</text>
</comment>
<gene>
    <name evidence="2" type="ORF">F2Q68_00026470</name>
</gene>